<reference evidence="4" key="1">
    <citation type="submission" date="2021-01" db="EMBL/GenBank/DDBJ databases">
        <title>Whole genome shotgun sequence of Planotetraspora silvatica NBRC 100141.</title>
        <authorList>
            <person name="Komaki H."/>
            <person name="Tamura T."/>
        </authorList>
    </citation>
    <scope>NUCLEOTIDE SEQUENCE</scope>
    <source>
        <strain evidence="4">NBRC 100141</strain>
    </source>
</reference>
<dbReference type="EMBL" id="BOOQ01000048">
    <property type="protein sequence ID" value="GII50062.1"/>
    <property type="molecule type" value="Genomic_DNA"/>
</dbReference>
<dbReference type="Pfam" id="PF00702">
    <property type="entry name" value="Hydrolase"/>
    <property type="match status" value="1"/>
</dbReference>
<proteinExistence type="predicted"/>
<gene>
    <name evidence="4" type="ORF">Psi02_64860</name>
</gene>
<dbReference type="RefSeq" id="WP_203979572.1">
    <property type="nucleotide sequence ID" value="NZ_BAAAKY010000078.1"/>
</dbReference>
<protein>
    <submittedName>
        <fullName evidence="4">Hydrolase</fullName>
    </submittedName>
</protein>
<keyword evidence="3" id="KW-0460">Magnesium</keyword>
<evidence type="ECO:0000256" key="2">
    <source>
        <dbReference type="ARBA" id="ARBA00022801"/>
    </source>
</evidence>
<dbReference type="Proteomes" id="UP000644610">
    <property type="component" value="Unassembled WGS sequence"/>
</dbReference>
<keyword evidence="2 4" id="KW-0378">Hydrolase</keyword>
<name>A0A8J3XPU3_9ACTN</name>
<dbReference type="SFLD" id="SFLDS00003">
    <property type="entry name" value="Haloacid_Dehalogenase"/>
    <property type="match status" value="1"/>
</dbReference>
<keyword evidence="5" id="KW-1185">Reference proteome</keyword>
<evidence type="ECO:0000313" key="5">
    <source>
        <dbReference type="Proteomes" id="UP000644610"/>
    </source>
</evidence>
<dbReference type="PANTHER" id="PTHR46470:SF4">
    <property type="entry name" value="5-AMINO-6-(5-PHOSPHO-D-RIBITYLAMINO)URACIL PHOSPHATASE YIGB"/>
    <property type="match status" value="1"/>
</dbReference>
<dbReference type="AlphaFoldDB" id="A0A8J3XPU3"/>
<dbReference type="InterPro" id="IPR023214">
    <property type="entry name" value="HAD_sf"/>
</dbReference>
<dbReference type="SFLD" id="SFLDG01129">
    <property type="entry name" value="C1.5:_HAD__Beta-PGM__Phosphata"/>
    <property type="match status" value="1"/>
</dbReference>
<dbReference type="InterPro" id="IPR006439">
    <property type="entry name" value="HAD-SF_hydro_IA"/>
</dbReference>
<organism evidence="4 5">
    <name type="scientific">Planotetraspora silvatica</name>
    <dbReference type="NCBI Taxonomy" id="234614"/>
    <lineage>
        <taxon>Bacteria</taxon>
        <taxon>Bacillati</taxon>
        <taxon>Actinomycetota</taxon>
        <taxon>Actinomycetes</taxon>
        <taxon>Streptosporangiales</taxon>
        <taxon>Streptosporangiaceae</taxon>
        <taxon>Planotetraspora</taxon>
    </lineage>
</organism>
<dbReference type="GO" id="GO:0016787">
    <property type="term" value="F:hydrolase activity"/>
    <property type="evidence" value="ECO:0007669"/>
    <property type="project" value="UniProtKB-KW"/>
</dbReference>
<dbReference type="InterPro" id="IPR036412">
    <property type="entry name" value="HAD-like_sf"/>
</dbReference>
<comment type="caution">
    <text evidence="4">The sequence shown here is derived from an EMBL/GenBank/DDBJ whole genome shotgun (WGS) entry which is preliminary data.</text>
</comment>
<dbReference type="Gene3D" id="3.40.50.1000">
    <property type="entry name" value="HAD superfamily/HAD-like"/>
    <property type="match status" value="1"/>
</dbReference>
<evidence type="ECO:0000256" key="1">
    <source>
        <dbReference type="ARBA" id="ARBA00001946"/>
    </source>
</evidence>
<dbReference type="InterPro" id="IPR051400">
    <property type="entry name" value="HAD-like_hydrolase"/>
</dbReference>
<dbReference type="GO" id="GO:0044281">
    <property type="term" value="P:small molecule metabolic process"/>
    <property type="evidence" value="ECO:0007669"/>
    <property type="project" value="UniProtKB-ARBA"/>
</dbReference>
<dbReference type="Gene3D" id="1.20.120.710">
    <property type="entry name" value="Haloacid dehalogenase hydrolase-like domain"/>
    <property type="match status" value="1"/>
</dbReference>
<dbReference type="PANTHER" id="PTHR46470">
    <property type="entry name" value="N-ACYLNEURAMINATE-9-PHOSPHATASE"/>
    <property type="match status" value="1"/>
</dbReference>
<dbReference type="NCBIfam" id="TIGR01549">
    <property type="entry name" value="HAD-SF-IA-v1"/>
    <property type="match status" value="1"/>
</dbReference>
<dbReference type="SUPFAM" id="SSF56784">
    <property type="entry name" value="HAD-like"/>
    <property type="match status" value="1"/>
</dbReference>
<evidence type="ECO:0000256" key="3">
    <source>
        <dbReference type="ARBA" id="ARBA00022842"/>
    </source>
</evidence>
<accession>A0A8J3XPU3</accession>
<comment type="cofactor">
    <cofactor evidence="1">
        <name>Mg(2+)</name>
        <dbReference type="ChEBI" id="CHEBI:18420"/>
    </cofactor>
</comment>
<sequence>MTIRGVLFDVDDTLFDYSSSEQAGVLGHLTTEGLLELFPSPADAVAVWREIMEEEYTRFLTGELTFAGQQLTRTRRFLSYVGRLPAGGLSDEEAELWFARYRELRNAVWAAFPDADPVLRKLAPRFRLGIVSNSSLAYQQGKLRAIGLLDHFGEAIVCAVEHGVPKPDAGIFLAGCATLGLPAHQVAYVGDKYEIDAVGAHEAGLRSYWLDRAATGITPPDGITVIRSLDELVPALIGPDRSSTGSPGAF</sequence>
<evidence type="ECO:0000313" key="4">
    <source>
        <dbReference type="EMBL" id="GII50062.1"/>
    </source>
</evidence>